<dbReference type="SUPFAM" id="SSF52151">
    <property type="entry name" value="FabD/lysophospholipase-like"/>
    <property type="match status" value="1"/>
</dbReference>
<protein>
    <submittedName>
        <fullName evidence="6">Patatin</fullName>
    </submittedName>
</protein>
<feature type="short sequence motif" description="GXSXG" evidence="4">
    <location>
        <begin position="90"/>
        <end position="94"/>
    </location>
</feature>
<keyword evidence="3 4" id="KW-0443">Lipid metabolism</keyword>
<dbReference type="InterPro" id="IPR021095">
    <property type="entry name" value="DUF3734"/>
</dbReference>
<feature type="active site" description="Proton acceptor" evidence="4">
    <location>
        <position position="249"/>
    </location>
</feature>
<keyword evidence="7" id="KW-1185">Reference proteome</keyword>
<evidence type="ECO:0000313" key="7">
    <source>
        <dbReference type="Proteomes" id="UP000321085"/>
    </source>
</evidence>
<dbReference type="Proteomes" id="UP000321085">
    <property type="component" value="Unassembled WGS sequence"/>
</dbReference>
<dbReference type="InterPro" id="IPR016035">
    <property type="entry name" value="Acyl_Trfase/lysoPLipase"/>
</dbReference>
<dbReference type="CDD" id="cd07209">
    <property type="entry name" value="Pat_hypo_Ecoli_Z1214_like"/>
    <property type="match status" value="1"/>
</dbReference>
<evidence type="ECO:0000256" key="1">
    <source>
        <dbReference type="ARBA" id="ARBA00022801"/>
    </source>
</evidence>
<organism evidence="6 7">
    <name type="scientific">Microvirga aerophila</name>
    <dbReference type="NCBI Taxonomy" id="670291"/>
    <lineage>
        <taxon>Bacteria</taxon>
        <taxon>Pseudomonadati</taxon>
        <taxon>Pseudomonadota</taxon>
        <taxon>Alphaproteobacteria</taxon>
        <taxon>Hyphomicrobiales</taxon>
        <taxon>Methylobacteriaceae</taxon>
        <taxon>Microvirga</taxon>
    </lineage>
</organism>
<dbReference type="PANTHER" id="PTHR14226">
    <property type="entry name" value="NEUROPATHY TARGET ESTERASE/SWISS CHEESE D.MELANOGASTER"/>
    <property type="match status" value="1"/>
</dbReference>
<dbReference type="AlphaFoldDB" id="A0A512BWP0"/>
<evidence type="ECO:0000256" key="3">
    <source>
        <dbReference type="ARBA" id="ARBA00023098"/>
    </source>
</evidence>
<dbReference type="Pfam" id="PF12536">
    <property type="entry name" value="DUF3734"/>
    <property type="match status" value="1"/>
</dbReference>
<dbReference type="Pfam" id="PF01734">
    <property type="entry name" value="Patatin"/>
    <property type="match status" value="1"/>
</dbReference>
<feature type="domain" description="PNPLA" evidence="5">
    <location>
        <begin position="59"/>
        <end position="262"/>
    </location>
</feature>
<dbReference type="InterPro" id="IPR002641">
    <property type="entry name" value="PNPLA_dom"/>
</dbReference>
<evidence type="ECO:0000259" key="5">
    <source>
        <dbReference type="PROSITE" id="PS51635"/>
    </source>
</evidence>
<keyword evidence="2 4" id="KW-0442">Lipid degradation</keyword>
<comment type="caution">
    <text evidence="6">The sequence shown here is derived from an EMBL/GenBank/DDBJ whole genome shotgun (WGS) entry which is preliminary data.</text>
</comment>
<feature type="short sequence motif" description="DGA/G" evidence="4">
    <location>
        <begin position="249"/>
        <end position="251"/>
    </location>
</feature>
<reference evidence="6 7" key="1">
    <citation type="submission" date="2019-07" db="EMBL/GenBank/DDBJ databases">
        <title>Whole genome shotgun sequence of Microvirga aerophila NBRC 106136.</title>
        <authorList>
            <person name="Hosoyama A."/>
            <person name="Uohara A."/>
            <person name="Ohji S."/>
            <person name="Ichikawa N."/>
        </authorList>
    </citation>
    <scope>NUCLEOTIDE SEQUENCE [LARGE SCALE GENOMIC DNA]</scope>
    <source>
        <strain evidence="6 7">NBRC 106136</strain>
    </source>
</reference>
<keyword evidence="1 4" id="KW-0378">Hydrolase</keyword>
<gene>
    <name evidence="6" type="ORF">MAE02_40680</name>
</gene>
<evidence type="ECO:0000256" key="4">
    <source>
        <dbReference type="PROSITE-ProRule" id="PRU01161"/>
    </source>
</evidence>
<dbReference type="InterPro" id="IPR050301">
    <property type="entry name" value="NTE"/>
</dbReference>
<dbReference type="EMBL" id="BJYU01000063">
    <property type="protein sequence ID" value="GEO16372.1"/>
    <property type="molecule type" value="Genomic_DNA"/>
</dbReference>
<accession>A0A512BWP0</accession>
<feature type="short sequence motif" description="GXGXXG" evidence="4">
    <location>
        <begin position="63"/>
        <end position="68"/>
    </location>
</feature>
<dbReference type="PROSITE" id="PS51635">
    <property type="entry name" value="PNPLA"/>
    <property type="match status" value="1"/>
</dbReference>
<dbReference type="GO" id="GO:0016787">
    <property type="term" value="F:hydrolase activity"/>
    <property type="evidence" value="ECO:0007669"/>
    <property type="project" value="UniProtKB-UniRule"/>
</dbReference>
<name>A0A512BWP0_9HYPH</name>
<evidence type="ECO:0000256" key="2">
    <source>
        <dbReference type="ARBA" id="ARBA00022963"/>
    </source>
</evidence>
<dbReference type="Gene3D" id="3.40.1090.10">
    <property type="entry name" value="Cytosolic phospholipase A2 catalytic domain"/>
    <property type="match status" value="2"/>
</dbReference>
<feature type="active site" description="Nucleophile" evidence="4">
    <location>
        <position position="92"/>
    </location>
</feature>
<dbReference type="PANTHER" id="PTHR14226:SF57">
    <property type="entry name" value="BLR7027 PROTEIN"/>
    <property type="match status" value="1"/>
</dbReference>
<sequence length="420" mass="46872">MLKHVTPDTFRTDRGSDAAVISELERTGTPPEAITEQRLPTTVPTRLRRVPKELGQIVLVLQGGGALGAYQVGAYQALHEAGVEPDWVIGTSIGAINASLIAGNALENRLERLREFWSRMQHSPWVEMLGAWPLMGPLATNLTTITHGIPAFFRPNPLAFLGLHVPLGSEAAGYYDTSPLARTLSELVDFDRINGRQTRLTMGAANVRTSEMRYFDSRDMDLDIRHVMASGALPPAFPAVRIDGGLYWDGGILSNTPVEAVFDDDPRKNSVIFAVHIWNPQGPEPDTIWQVMSRQKDIQYSSRAVSHIARQKQIHRLRHVITELVRRLPEKEQKTEAVRELAAYGCLTRMHVVRLLAPPFEGDDHTKDIDFSPRGIRRRWETGYADTSRVLELAPWLGDFDPVEGFILHEARPGVMMTAG</sequence>
<evidence type="ECO:0000313" key="6">
    <source>
        <dbReference type="EMBL" id="GEO16372.1"/>
    </source>
</evidence>
<dbReference type="RefSeq" id="WP_147021940.1">
    <property type="nucleotide sequence ID" value="NZ_BJYU01000063.1"/>
</dbReference>
<proteinExistence type="predicted"/>
<dbReference type="GO" id="GO:0016042">
    <property type="term" value="P:lipid catabolic process"/>
    <property type="evidence" value="ECO:0007669"/>
    <property type="project" value="UniProtKB-UniRule"/>
</dbReference>